<reference evidence="1" key="1">
    <citation type="journal article" date="2015" name="Nature">
        <title>Complex archaea that bridge the gap between prokaryotes and eukaryotes.</title>
        <authorList>
            <person name="Spang A."/>
            <person name="Saw J.H."/>
            <person name="Jorgensen S.L."/>
            <person name="Zaremba-Niedzwiedzka K."/>
            <person name="Martijn J."/>
            <person name="Lind A.E."/>
            <person name="van Eijk R."/>
            <person name="Schleper C."/>
            <person name="Guy L."/>
            <person name="Ettema T.J."/>
        </authorList>
    </citation>
    <scope>NUCLEOTIDE SEQUENCE</scope>
</reference>
<dbReference type="AlphaFoldDB" id="A0A0F9T5P0"/>
<evidence type="ECO:0000313" key="1">
    <source>
        <dbReference type="EMBL" id="KKN36833.1"/>
    </source>
</evidence>
<organism evidence="1">
    <name type="scientific">marine sediment metagenome</name>
    <dbReference type="NCBI Taxonomy" id="412755"/>
    <lineage>
        <taxon>unclassified sequences</taxon>
        <taxon>metagenomes</taxon>
        <taxon>ecological metagenomes</taxon>
    </lineage>
</organism>
<dbReference type="EMBL" id="LAZR01001939">
    <property type="protein sequence ID" value="KKN36833.1"/>
    <property type="molecule type" value="Genomic_DNA"/>
</dbReference>
<protein>
    <submittedName>
        <fullName evidence="1">Uncharacterized protein</fullName>
    </submittedName>
</protein>
<name>A0A0F9T5P0_9ZZZZ</name>
<gene>
    <name evidence="1" type="ORF">LCGC14_0769550</name>
</gene>
<proteinExistence type="predicted"/>
<sequence length="58" mass="6482">MTTPVHKTIEAVFPRTLRRLATKTNAGSRGVAVSPTYGHIHPALWPTRTALQLARYRL</sequence>
<accession>A0A0F9T5P0</accession>
<comment type="caution">
    <text evidence="1">The sequence shown here is derived from an EMBL/GenBank/DDBJ whole genome shotgun (WGS) entry which is preliminary data.</text>
</comment>